<feature type="domain" description="C2H2-type" evidence="13">
    <location>
        <begin position="697"/>
        <end position="724"/>
    </location>
</feature>
<evidence type="ECO:0000313" key="14">
    <source>
        <dbReference type="Ensembl" id="ENSPKIP00000016862.1"/>
    </source>
</evidence>
<feature type="compositionally biased region" description="Low complexity" evidence="12">
    <location>
        <begin position="878"/>
        <end position="888"/>
    </location>
</feature>
<feature type="region of interest" description="Disordered" evidence="12">
    <location>
        <begin position="342"/>
        <end position="372"/>
    </location>
</feature>
<dbReference type="Pfam" id="PF00096">
    <property type="entry name" value="zf-C2H2"/>
    <property type="match status" value="3"/>
</dbReference>
<comment type="subcellular location">
    <subcellularLocation>
        <location evidence="1">Nucleus</location>
    </subcellularLocation>
</comment>
<feature type="region of interest" description="Disordered" evidence="12">
    <location>
        <begin position="263"/>
        <end position="299"/>
    </location>
</feature>
<keyword evidence="4 11" id="KW-0863">Zinc-finger</keyword>
<keyword evidence="3" id="KW-0677">Repeat</keyword>
<dbReference type="FunFam" id="3.30.160.60:FF:001498">
    <property type="entry name" value="Zinc finger protein 404"/>
    <property type="match status" value="1"/>
</dbReference>
<feature type="compositionally biased region" description="Acidic residues" evidence="12">
    <location>
        <begin position="831"/>
        <end position="841"/>
    </location>
</feature>
<dbReference type="PROSITE" id="PS00028">
    <property type="entry name" value="ZINC_FINGER_C2H2_1"/>
    <property type="match status" value="4"/>
</dbReference>
<feature type="domain" description="C2H2-type" evidence="13">
    <location>
        <begin position="191"/>
        <end position="218"/>
    </location>
</feature>
<keyword evidence="6" id="KW-0805">Transcription regulation</keyword>
<dbReference type="GO" id="GO:0005634">
    <property type="term" value="C:nucleus"/>
    <property type="evidence" value="ECO:0007669"/>
    <property type="project" value="UniProtKB-SubCell"/>
</dbReference>
<dbReference type="Pfam" id="PF05605">
    <property type="entry name" value="zf-Di19"/>
    <property type="match status" value="1"/>
</dbReference>
<keyword evidence="10" id="KW-0539">Nucleus</keyword>
<dbReference type="GO" id="GO:0000122">
    <property type="term" value="P:negative regulation of transcription by RNA polymerase II"/>
    <property type="evidence" value="ECO:0007669"/>
    <property type="project" value="UniProtKB-ARBA"/>
</dbReference>
<keyword evidence="15" id="KW-1185">Reference proteome</keyword>
<dbReference type="InterPro" id="IPR008598">
    <property type="entry name" value="Di19_Zn-bd"/>
</dbReference>
<feature type="region of interest" description="Disordered" evidence="12">
    <location>
        <begin position="1"/>
        <end position="42"/>
    </location>
</feature>
<dbReference type="FunFam" id="3.30.160.60:FF:000082">
    <property type="entry name" value="Putative zinc finger E-box-binding homeobox 2"/>
    <property type="match status" value="1"/>
</dbReference>
<evidence type="ECO:0000256" key="3">
    <source>
        <dbReference type="ARBA" id="ARBA00022737"/>
    </source>
</evidence>
<dbReference type="GO" id="GO:0000981">
    <property type="term" value="F:DNA-binding transcription factor activity, RNA polymerase II-specific"/>
    <property type="evidence" value="ECO:0007669"/>
    <property type="project" value="TreeGrafter"/>
</dbReference>
<feature type="domain" description="C2H2-type" evidence="13">
    <location>
        <begin position="725"/>
        <end position="752"/>
    </location>
</feature>
<organism evidence="14 15">
    <name type="scientific">Paramormyrops kingsleyae</name>
    <dbReference type="NCBI Taxonomy" id="1676925"/>
    <lineage>
        <taxon>Eukaryota</taxon>
        <taxon>Metazoa</taxon>
        <taxon>Chordata</taxon>
        <taxon>Craniata</taxon>
        <taxon>Vertebrata</taxon>
        <taxon>Euteleostomi</taxon>
        <taxon>Actinopterygii</taxon>
        <taxon>Neopterygii</taxon>
        <taxon>Teleostei</taxon>
        <taxon>Osteoglossocephala</taxon>
        <taxon>Osteoglossomorpha</taxon>
        <taxon>Osteoglossiformes</taxon>
        <taxon>Mormyridae</taxon>
        <taxon>Paramormyrops</taxon>
    </lineage>
</organism>
<name>A0A3B3RE14_9TELE</name>
<feature type="compositionally biased region" description="Basic and acidic residues" evidence="12">
    <location>
        <begin position="842"/>
        <end position="851"/>
    </location>
</feature>
<reference evidence="14" key="2">
    <citation type="submission" date="2025-09" db="UniProtKB">
        <authorList>
            <consortium name="Ensembl"/>
        </authorList>
    </citation>
    <scope>IDENTIFICATION</scope>
</reference>
<dbReference type="Gene3D" id="3.30.160.60">
    <property type="entry name" value="Classic Zinc Finger"/>
    <property type="match status" value="6"/>
</dbReference>
<dbReference type="PANTHER" id="PTHR24391:SF28">
    <property type="entry name" value="ZINC FINGER E-BOX-BINDING HOMEOBOX 2"/>
    <property type="match status" value="1"/>
</dbReference>
<feature type="compositionally biased region" description="Low complexity" evidence="12">
    <location>
        <begin position="471"/>
        <end position="480"/>
    </location>
</feature>
<dbReference type="PROSITE" id="PS50157">
    <property type="entry name" value="ZINC_FINGER_C2H2_2"/>
    <property type="match status" value="6"/>
</dbReference>
<evidence type="ECO:0000259" key="13">
    <source>
        <dbReference type="PROSITE" id="PS50157"/>
    </source>
</evidence>
<dbReference type="FunFam" id="3.30.160.60:FF:000013">
    <property type="entry name" value="Putative zinc finger E-box-binding homeobox 2"/>
    <property type="match status" value="2"/>
</dbReference>
<proteinExistence type="predicted"/>
<reference evidence="14" key="1">
    <citation type="submission" date="2025-08" db="UniProtKB">
        <authorList>
            <consortium name="Ensembl"/>
        </authorList>
    </citation>
    <scope>IDENTIFICATION</scope>
</reference>
<evidence type="ECO:0000256" key="8">
    <source>
        <dbReference type="ARBA" id="ARBA00023155"/>
    </source>
</evidence>
<accession>A0A3B3RE14</accession>
<dbReference type="InterPro" id="IPR013087">
    <property type="entry name" value="Znf_C2H2_type"/>
</dbReference>
<evidence type="ECO:0000256" key="9">
    <source>
        <dbReference type="ARBA" id="ARBA00023163"/>
    </source>
</evidence>
<keyword evidence="8" id="KW-0371">Homeobox</keyword>
<dbReference type="SMART" id="SM00355">
    <property type="entry name" value="ZnF_C2H2"/>
    <property type="match status" value="8"/>
</dbReference>
<keyword evidence="9" id="KW-0804">Transcription</keyword>
<feature type="domain" description="C2H2-type" evidence="13">
    <location>
        <begin position="120"/>
        <end position="148"/>
    </location>
</feature>
<evidence type="ECO:0000256" key="4">
    <source>
        <dbReference type="ARBA" id="ARBA00022771"/>
    </source>
</evidence>
<feature type="compositionally biased region" description="Polar residues" evidence="12">
    <location>
        <begin position="499"/>
        <end position="511"/>
    </location>
</feature>
<protein>
    <submittedName>
        <fullName evidence="14">Zinc finger E-box-binding homeobox 2-like</fullName>
    </submittedName>
</protein>
<keyword evidence="2" id="KW-0479">Metal-binding</keyword>
<feature type="domain" description="C2H2-type" evidence="13">
    <location>
        <begin position="219"/>
        <end position="250"/>
    </location>
</feature>
<dbReference type="Ensembl" id="ENSPKIT00000041365.1">
    <property type="protein sequence ID" value="ENSPKIP00000016862.1"/>
    <property type="gene ID" value="ENSPKIG00000003002.1"/>
</dbReference>
<dbReference type="Proteomes" id="UP000261540">
    <property type="component" value="Unplaced"/>
</dbReference>
<evidence type="ECO:0000256" key="7">
    <source>
        <dbReference type="ARBA" id="ARBA00023125"/>
    </source>
</evidence>
<evidence type="ECO:0000256" key="12">
    <source>
        <dbReference type="SAM" id="MobiDB-lite"/>
    </source>
</evidence>
<dbReference type="AlphaFoldDB" id="A0A3B3RE14"/>
<keyword evidence="7" id="KW-0238">DNA-binding</keyword>
<evidence type="ECO:0000256" key="5">
    <source>
        <dbReference type="ARBA" id="ARBA00022833"/>
    </source>
</evidence>
<dbReference type="GO" id="GO:0008270">
    <property type="term" value="F:zinc ion binding"/>
    <property type="evidence" value="ECO:0007669"/>
    <property type="project" value="UniProtKB-KW"/>
</dbReference>
<dbReference type="InterPro" id="IPR051574">
    <property type="entry name" value="ZnF_E-box_Homeobox"/>
</dbReference>
<dbReference type="SUPFAM" id="SSF57667">
    <property type="entry name" value="beta-beta-alpha zinc fingers"/>
    <property type="match status" value="4"/>
</dbReference>
<dbReference type="PANTHER" id="PTHR24391">
    <property type="entry name" value="HISTONE H4 TRANSCRIPTION FACTOR-RELATED"/>
    <property type="match status" value="1"/>
</dbReference>
<feature type="domain" description="C2H2-type" evidence="13">
    <location>
        <begin position="753"/>
        <end position="777"/>
    </location>
</feature>
<evidence type="ECO:0000256" key="11">
    <source>
        <dbReference type="PROSITE-ProRule" id="PRU00042"/>
    </source>
</evidence>
<evidence type="ECO:0000256" key="6">
    <source>
        <dbReference type="ARBA" id="ARBA00023015"/>
    </source>
</evidence>
<sequence>MPTEGTESQSPILHGRSASLSPEHHWHGEERNTPSRDGTDGAVASLRDQTSLVYGQGEETQGLTSLADYDILLQFARGQGVQLQQHNGDTPGHRCSPAGHGSPSGQEMGPASPDTVGVPLACPFCQRTYQRDSSLREHIRFCHEREGGRLVCPLCGVSATYREQMEQHMLMHTNPPGKFPVFDNTMENRRFKCTQCGKAFKYKHHLKEHLRIHSGEKPYECSNCKKRFSHSGSYSSHLSSKKCLSGGAGPGAESEVQNGQTYTTYLNNSSPTSPSAGGGRNGKRRSPFPFQAQSDALPREVLLRGQDPGRAWETAAELPYHAALLAHLPPGGKFEHMLQEALRRGARGAEEGPTGEDRGRGHEGARQGETPGSGVTCNWCAQLFPSPAVLLQHERYLCTMNRDVTEALEGLRRGGASPPAFSRSSTRSREPRRATNGFSEEERSPLARSTWHGFPGQPLGSTRSPLPPLPSLLASQPLWPRSGSGSPAHRATLQPPSPSISEQRAGSTSGFSPPPLCLDLSASTSPSGRPAPSVWTPGSAGSQNEPLDLSLPRLRPGLHKDRGRSRTPGKEKECPGSHHKGLTPPLHPPAGVGYSVTPLFGSSIYGTAHPFFNPALAPSIGSTAYNGLPVLTTPMAYIRESDTETMFKKIQQERQTFMGETVTRNCLDYLSVMEDGLEGGDGGLGRKRLRKTDEGLYACDICEKTFQKSSSLLRHKYEHTGRRPHECKVCRKAFKHKHHLIEHSRLHSGEKPYQCDKCGKRFSHSGSYSQHMNHRYSYCSRDLDVSELPGEEPPPGGAEPCRPLDLGLSLTGAPASLSDSSLDGATGVLREEEDDEEEEEEGERRHRDNYTEGRAAVLDEGIQPTDGSPPVGDEDMCGEGSSVGSSGPEELEGASGSENTSN</sequence>
<dbReference type="FunFam" id="3.30.160.60:FF:000744">
    <property type="entry name" value="zinc finger E-box-binding homeobox 1"/>
    <property type="match status" value="1"/>
</dbReference>
<evidence type="ECO:0000256" key="1">
    <source>
        <dbReference type="ARBA" id="ARBA00004123"/>
    </source>
</evidence>
<dbReference type="InterPro" id="IPR036236">
    <property type="entry name" value="Znf_C2H2_sf"/>
</dbReference>
<feature type="compositionally biased region" description="Polar residues" evidence="12">
    <location>
        <begin position="1"/>
        <end position="11"/>
    </location>
</feature>
<evidence type="ECO:0000256" key="10">
    <source>
        <dbReference type="ARBA" id="ARBA00023242"/>
    </source>
</evidence>
<feature type="region of interest" description="Disordered" evidence="12">
    <location>
        <begin position="82"/>
        <end position="113"/>
    </location>
</feature>
<feature type="compositionally biased region" description="Basic and acidic residues" evidence="12">
    <location>
        <begin position="22"/>
        <end position="39"/>
    </location>
</feature>
<feature type="region of interest" description="Disordered" evidence="12">
    <location>
        <begin position="410"/>
        <end position="589"/>
    </location>
</feature>
<feature type="compositionally biased region" description="Polar residues" evidence="12">
    <location>
        <begin position="263"/>
        <end position="275"/>
    </location>
</feature>
<feature type="region of interest" description="Disordered" evidence="12">
    <location>
        <begin position="786"/>
        <end position="902"/>
    </location>
</feature>
<dbReference type="GO" id="GO:0000978">
    <property type="term" value="F:RNA polymerase II cis-regulatory region sequence-specific DNA binding"/>
    <property type="evidence" value="ECO:0007669"/>
    <property type="project" value="TreeGrafter"/>
</dbReference>
<keyword evidence="5" id="KW-0862">Zinc</keyword>
<evidence type="ECO:0000313" key="15">
    <source>
        <dbReference type="Proteomes" id="UP000261540"/>
    </source>
</evidence>
<dbReference type="GeneTree" id="ENSGT00940000168625"/>
<feature type="compositionally biased region" description="Basic and acidic residues" evidence="12">
    <location>
        <begin position="342"/>
        <end position="366"/>
    </location>
</feature>
<evidence type="ECO:0000256" key="2">
    <source>
        <dbReference type="ARBA" id="ARBA00022723"/>
    </source>
</evidence>